<dbReference type="RefSeq" id="WP_382422929.1">
    <property type="nucleotide sequence ID" value="NZ_JBHSCW010000007.1"/>
</dbReference>
<protein>
    <submittedName>
        <fullName evidence="2">DUF2214 domain-containing protein</fullName>
    </submittedName>
</protein>
<keyword evidence="3" id="KW-1185">Reference proteome</keyword>
<comment type="caution">
    <text evidence="2">The sequence shown here is derived from an EMBL/GenBank/DDBJ whole genome shotgun (WGS) entry which is preliminary data.</text>
</comment>
<dbReference type="EMBL" id="JBHSCW010000007">
    <property type="protein sequence ID" value="MFC4352578.1"/>
    <property type="molecule type" value="Genomic_DNA"/>
</dbReference>
<feature type="transmembrane region" description="Helical" evidence="1">
    <location>
        <begin position="65"/>
        <end position="85"/>
    </location>
</feature>
<keyword evidence="1" id="KW-0472">Membrane</keyword>
<feature type="transmembrane region" description="Helical" evidence="1">
    <location>
        <begin position="134"/>
        <end position="156"/>
    </location>
</feature>
<keyword evidence="1" id="KW-1133">Transmembrane helix</keyword>
<proteinExistence type="predicted"/>
<dbReference type="Proteomes" id="UP001595799">
    <property type="component" value="Unassembled WGS sequence"/>
</dbReference>
<sequence length="158" mass="16995">MLTALLELLRDSGPAVFLRGGRWSYGLVNGAHILGLALLVGAILPLDLRLAGLWRSEPAERLARVLLPVAMTGLGLAVATGLLLFSVRPFEYLANPFFPAKLALVALAVANALWLRLSPAWRALHEDGRVPRRLAAAGVISLLLWIAALFCGRLIAFV</sequence>
<reference evidence="3" key="1">
    <citation type="journal article" date="2019" name="Int. J. Syst. Evol. Microbiol.">
        <title>The Global Catalogue of Microorganisms (GCM) 10K type strain sequencing project: providing services to taxonomists for standard genome sequencing and annotation.</title>
        <authorList>
            <consortium name="The Broad Institute Genomics Platform"/>
            <consortium name="The Broad Institute Genome Sequencing Center for Infectious Disease"/>
            <person name="Wu L."/>
            <person name="Ma J."/>
        </authorList>
    </citation>
    <scope>NUCLEOTIDE SEQUENCE [LARGE SCALE GENOMIC DNA]</scope>
    <source>
        <strain evidence="3">CECT 8472</strain>
    </source>
</reference>
<organism evidence="2 3">
    <name type="scientific">Fodinicurvata halophila</name>
    <dbReference type="NCBI Taxonomy" id="1419723"/>
    <lineage>
        <taxon>Bacteria</taxon>
        <taxon>Pseudomonadati</taxon>
        <taxon>Pseudomonadota</taxon>
        <taxon>Alphaproteobacteria</taxon>
        <taxon>Rhodospirillales</taxon>
        <taxon>Rhodovibrionaceae</taxon>
        <taxon>Fodinicurvata</taxon>
    </lineage>
</organism>
<evidence type="ECO:0000256" key="1">
    <source>
        <dbReference type="SAM" id="Phobius"/>
    </source>
</evidence>
<feature type="transmembrane region" description="Helical" evidence="1">
    <location>
        <begin position="97"/>
        <end position="114"/>
    </location>
</feature>
<evidence type="ECO:0000313" key="2">
    <source>
        <dbReference type="EMBL" id="MFC4352578.1"/>
    </source>
</evidence>
<accession>A0ABV8UP46</accession>
<name>A0ABV8UP46_9PROT</name>
<keyword evidence="1" id="KW-0812">Transmembrane</keyword>
<evidence type="ECO:0000313" key="3">
    <source>
        <dbReference type="Proteomes" id="UP001595799"/>
    </source>
</evidence>
<gene>
    <name evidence="2" type="ORF">ACFOW6_13585</name>
</gene>
<feature type="transmembrane region" description="Helical" evidence="1">
    <location>
        <begin position="23"/>
        <end position="44"/>
    </location>
</feature>